<evidence type="ECO:0000256" key="1">
    <source>
        <dbReference type="SAM" id="Phobius"/>
    </source>
</evidence>
<evidence type="ECO:0000313" key="3">
    <source>
        <dbReference type="Proteomes" id="UP000294752"/>
    </source>
</evidence>
<name>A0A4V3E2J3_9SPHI</name>
<dbReference type="OrthoDB" id="5515308at2"/>
<accession>A0A4V3E2J3</accession>
<gene>
    <name evidence="2" type="ORF">B0I21_101243</name>
</gene>
<organism evidence="2 3">
    <name type="scientific">Sphingobacterium paludis</name>
    <dbReference type="NCBI Taxonomy" id="1476465"/>
    <lineage>
        <taxon>Bacteria</taxon>
        <taxon>Pseudomonadati</taxon>
        <taxon>Bacteroidota</taxon>
        <taxon>Sphingobacteriia</taxon>
        <taxon>Sphingobacteriales</taxon>
        <taxon>Sphingobacteriaceae</taxon>
        <taxon>Sphingobacterium</taxon>
    </lineage>
</organism>
<dbReference type="RefSeq" id="WP_133638502.1">
    <property type="nucleotide sequence ID" value="NZ_SNZV01000001.1"/>
</dbReference>
<keyword evidence="3" id="KW-1185">Reference proteome</keyword>
<keyword evidence="1" id="KW-1133">Transmembrane helix</keyword>
<evidence type="ECO:0000313" key="2">
    <source>
        <dbReference type="EMBL" id="TDS17378.1"/>
    </source>
</evidence>
<feature type="transmembrane region" description="Helical" evidence="1">
    <location>
        <begin position="120"/>
        <end position="140"/>
    </location>
</feature>
<sequence length="176" mass="20287">MKKRDKEKSPTPTFDRPVDRHFYEMDRQFTQVNKGAYALALGMAFFGALGLVWMIPFPQLAFLQKLNMQTFLNWGSFYIAVLIYLYLRLAPTLSYAMLFTIGIMSFFIVQLEYVERAGGLSVWFVSLLSLSIGVVGSYLLARKEAGALSPQVFWRLLTLGPIWLWSKVFKKLTIKY</sequence>
<dbReference type="Proteomes" id="UP000294752">
    <property type="component" value="Unassembled WGS sequence"/>
</dbReference>
<comment type="caution">
    <text evidence="2">The sequence shown here is derived from an EMBL/GenBank/DDBJ whole genome shotgun (WGS) entry which is preliminary data.</text>
</comment>
<dbReference type="AlphaFoldDB" id="A0A4V3E2J3"/>
<proteinExistence type="predicted"/>
<keyword evidence="1" id="KW-0472">Membrane</keyword>
<feature type="transmembrane region" description="Helical" evidence="1">
    <location>
        <begin position="68"/>
        <end position="87"/>
    </location>
</feature>
<reference evidence="2 3" key="1">
    <citation type="submission" date="2019-03" db="EMBL/GenBank/DDBJ databases">
        <title>Genomic Encyclopedia of Type Strains, Phase III (KMG-III): the genomes of soil and plant-associated and newly described type strains.</title>
        <authorList>
            <person name="Whitman W."/>
        </authorList>
    </citation>
    <scope>NUCLEOTIDE SEQUENCE [LARGE SCALE GENOMIC DNA]</scope>
    <source>
        <strain evidence="2 3">CGMCC 1.12801</strain>
    </source>
</reference>
<feature type="transmembrane region" description="Helical" evidence="1">
    <location>
        <begin position="94"/>
        <end position="114"/>
    </location>
</feature>
<protein>
    <recommendedName>
        <fullName evidence="4">Membrane protein YGL010W</fullName>
    </recommendedName>
</protein>
<dbReference type="EMBL" id="SNZV01000001">
    <property type="protein sequence ID" value="TDS17378.1"/>
    <property type="molecule type" value="Genomic_DNA"/>
</dbReference>
<evidence type="ECO:0008006" key="4">
    <source>
        <dbReference type="Google" id="ProtNLM"/>
    </source>
</evidence>
<keyword evidence="1" id="KW-0812">Transmembrane</keyword>
<feature type="transmembrane region" description="Helical" evidence="1">
    <location>
        <begin position="35"/>
        <end position="56"/>
    </location>
</feature>